<evidence type="ECO:0000256" key="1">
    <source>
        <dbReference type="SAM" id="MobiDB-lite"/>
    </source>
</evidence>
<dbReference type="Proteomes" id="UP000887575">
    <property type="component" value="Unassembled WGS sequence"/>
</dbReference>
<sequence>MKPDCAAKLSIVKSNLEPVFSQEMDHFSLSTSRWPVARRFGGDFTARRSHFEDEAISASVGRRTLAGTQKGQFHLTDGSQQSTGVS</sequence>
<dbReference type="AlphaFoldDB" id="A0AAF3FG74"/>
<keyword evidence="2" id="KW-1185">Reference proteome</keyword>
<name>A0AAF3FG74_9BILA</name>
<reference evidence="3" key="1">
    <citation type="submission" date="2024-02" db="UniProtKB">
        <authorList>
            <consortium name="WormBaseParasite"/>
        </authorList>
    </citation>
    <scope>IDENTIFICATION</scope>
</reference>
<evidence type="ECO:0000313" key="2">
    <source>
        <dbReference type="Proteomes" id="UP000887575"/>
    </source>
</evidence>
<organism evidence="2 3">
    <name type="scientific">Mesorhabditis belari</name>
    <dbReference type="NCBI Taxonomy" id="2138241"/>
    <lineage>
        <taxon>Eukaryota</taxon>
        <taxon>Metazoa</taxon>
        <taxon>Ecdysozoa</taxon>
        <taxon>Nematoda</taxon>
        <taxon>Chromadorea</taxon>
        <taxon>Rhabditida</taxon>
        <taxon>Rhabditina</taxon>
        <taxon>Rhabditomorpha</taxon>
        <taxon>Rhabditoidea</taxon>
        <taxon>Rhabditidae</taxon>
        <taxon>Mesorhabditinae</taxon>
        <taxon>Mesorhabditis</taxon>
    </lineage>
</organism>
<dbReference type="WBParaSite" id="MBELARI_LOCUS6055">
    <property type="protein sequence ID" value="MBELARI_LOCUS6055"/>
    <property type="gene ID" value="MBELARI_LOCUS6055"/>
</dbReference>
<proteinExistence type="predicted"/>
<accession>A0AAF3FG74</accession>
<feature type="region of interest" description="Disordered" evidence="1">
    <location>
        <begin position="67"/>
        <end position="86"/>
    </location>
</feature>
<evidence type="ECO:0000313" key="3">
    <source>
        <dbReference type="WBParaSite" id="MBELARI_LOCUS6055"/>
    </source>
</evidence>
<protein>
    <submittedName>
        <fullName evidence="3">Uncharacterized protein</fullName>
    </submittedName>
</protein>